<dbReference type="CDD" id="cd02995">
    <property type="entry name" value="PDI_a_PDI_a'_C"/>
    <property type="match status" value="1"/>
</dbReference>
<evidence type="ECO:0000256" key="6">
    <source>
        <dbReference type="ARBA" id="ARBA00022737"/>
    </source>
</evidence>
<keyword evidence="9 13" id="KW-0413">Isomerase</keyword>
<keyword evidence="16" id="KW-1185">Reference proteome</keyword>
<feature type="signal peptide" evidence="13">
    <location>
        <begin position="1"/>
        <end position="17"/>
    </location>
</feature>
<gene>
    <name evidence="15" type="ORF">EB796_021747</name>
</gene>
<protein>
    <recommendedName>
        <fullName evidence="4 13">Protein disulfide-isomerase</fullName>
        <ecNumber evidence="4 13">5.3.4.1</ecNumber>
    </recommendedName>
</protein>
<dbReference type="PROSITE" id="PS00194">
    <property type="entry name" value="THIOREDOXIN_1"/>
    <property type="match status" value="2"/>
</dbReference>
<dbReference type="FunFam" id="3.40.30.10:FF:000303">
    <property type="entry name" value="Protein disulfide-isomerase"/>
    <property type="match status" value="1"/>
</dbReference>
<dbReference type="CDD" id="cd03073">
    <property type="entry name" value="PDI_b'_ERp72_ERp57"/>
    <property type="match status" value="1"/>
</dbReference>
<dbReference type="OrthoDB" id="427280at2759"/>
<feature type="disulfide bond" description="Redox-active" evidence="11">
    <location>
        <begin position="393"/>
        <end position="396"/>
    </location>
</feature>
<comment type="subcellular location">
    <subcellularLocation>
        <location evidence="2">Endoplasmic reticulum lumen</location>
    </subcellularLocation>
</comment>
<dbReference type="InterPro" id="IPR017937">
    <property type="entry name" value="Thioredoxin_CS"/>
</dbReference>
<evidence type="ECO:0000256" key="11">
    <source>
        <dbReference type="PIRSR" id="PIRSR605792-51"/>
    </source>
</evidence>
<feature type="domain" description="Thioredoxin" evidence="14">
    <location>
        <begin position="343"/>
        <end position="472"/>
    </location>
</feature>
<dbReference type="CDD" id="cd02961">
    <property type="entry name" value="PDI_a_family"/>
    <property type="match status" value="1"/>
</dbReference>
<dbReference type="Proteomes" id="UP000593567">
    <property type="component" value="Unassembled WGS sequence"/>
</dbReference>
<dbReference type="InterPro" id="IPR036249">
    <property type="entry name" value="Thioredoxin-like_sf"/>
</dbReference>
<proteinExistence type="inferred from homology"/>
<evidence type="ECO:0000256" key="10">
    <source>
        <dbReference type="ARBA" id="ARBA00023284"/>
    </source>
</evidence>
<dbReference type="AlphaFoldDB" id="A0A7J7J275"/>
<dbReference type="InterPro" id="IPR013766">
    <property type="entry name" value="Thioredoxin_domain"/>
</dbReference>
<dbReference type="EC" id="5.3.4.1" evidence="4 13"/>
<dbReference type="Gene3D" id="3.40.30.10">
    <property type="entry name" value="Glutaredoxin"/>
    <property type="match status" value="4"/>
</dbReference>
<dbReference type="Pfam" id="PF13848">
    <property type="entry name" value="Thioredoxin_6"/>
    <property type="match status" value="1"/>
</dbReference>
<accession>A0A7J7J275</accession>
<dbReference type="NCBIfam" id="TIGR01126">
    <property type="entry name" value="pdi_dom"/>
    <property type="match status" value="2"/>
</dbReference>
<evidence type="ECO:0000256" key="12">
    <source>
        <dbReference type="RuleBase" id="RU004208"/>
    </source>
</evidence>
<evidence type="ECO:0000256" key="4">
    <source>
        <dbReference type="ARBA" id="ARBA00012723"/>
    </source>
</evidence>
<evidence type="ECO:0000313" key="16">
    <source>
        <dbReference type="Proteomes" id="UP000593567"/>
    </source>
</evidence>
<dbReference type="Pfam" id="PF00085">
    <property type="entry name" value="Thioredoxin"/>
    <property type="match status" value="2"/>
</dbReference>
<comment type="similarity">
    <text evidence="3 12">Belongs to the protein disulfide isomerase family.</text>
</comment>
<dbReference type="FunFam" id="3.40.30.10:FF:000077">
    <property type="entry name" value="Protein disulfide-isomerase"/>
    <property type="match status" value="1"/>
</dbReference>
<evidence type="ECO:0000256" key="9">
    <source>
        <dbReference type="ARBA" id="ARBA00023235"/>
    </source>
</evidence>
<name>A0A7J7J275_BUGNE</name>
<feature type="disulfide bond" description="Redox-active" evidence="11">
    <location>
        <begin position="47"/>
        <end position="50"/>
    </location>
</feature>
<dbReference type="PROSITE" id="PS51352">
    <property type="entry name" value="THIOREDOXIN_2"/>
    <property type="match status" value="2"/>
</dbReference>
<evidence type="ECO:0000256" key="3">
    <source>
        <dbReference type="ARBA" id="ARBA00006347"/>
    </source>
</evidence>
<dbReference type="PANTHER" id="PTHR18929:SF132">
    <property type="entry name" value="PROTEIN DISULFIDE-ISOMERASE A3"/>
    <property type="match status" value="1"/>
</dbReference>
<dbReference type="GO" id="GO:0003756">
    <property type="term" value="F:protein disulfide isomerase activity"/>
    <property type="evidence" value="ECO:0007669"/>
    <property type="project" value="UniProtKB-EC"/>
</dbReference>
<dbReference type="InterPro" id="IPR005788">
    <property type="entry name" value="PDI_thioredoxin-like_dom"/>
</dbReference>
<dbReference type="PANTHER" id="PTHR18929">
    <property type="entry name" value="PROTEIN DISULFIDE ISOMERASE"/>
    <property type="match status" value="1"/>
</dbReference>
<dbReference type="GO" id="GO:0005788">
    <property type="term" value="C:endoplasmic reticulum lumen"/>
    <property type="evidence" value="ECO:0007669"/>
    <property type="project" value="UniProtKB-SubCell"/>
</dbReference>
<dbReference type="InterPro" id="IPR005792">
    <property type="entry name" value="Prot_disulphide_isomerase"/>
</dbReference>
<evidence type="ECO:0000256" key="7">
    <source>
        <dbReference type="ARBA" id="ARBA00022824"/>
    </source>
</evidence>
<dbReference type="GO" id="GO:0006457">
    <property type="term" value="P:protein folding"/>
    <property type="evidence" value="ECO:0007669"/>
    <property type="project" value="TreeGrafter"/>
</dbReference>
<evidence type="ECO:0000313" key="15">
    <source>
        <dbReference type="EMBL" id="KAF6019927.1"/>
    </source>
</evidence>
<keyword evidence="7" id="KW-0256">Endoplasmic reticulum</keyword>
<keyword evidence="10 11" id="KW-0676">Redox-active center</keyword>
<keyword evidence="8 11" id="KW-1015">Disulfide bond</keyword>
<dbReference type="FunFam" id="3.40.30.10:FF:000045">
    <property type="entry name" value="Disulfide-isomerase A3"/>
    <property type="match status" value="1"/>
</dbReference>
<dbReference type="GO" id="GO:0034976">
    <property type="term" value="P:response to endoplasmic reticulum stress"/>
    <property type="evidence" value="ECO:0007669"/>
    <property type="project" value="TreeGrafter"/>
</dbReference>
<dbReference type="EMBL" id="VXIV02003204">
    <property type="protein sequence ID" value="KAF6019927.1"/>
    <property type="molecule type" value="Genomic_DNA"/>
</dbReference>
<keyword evidence="6" id="KW-0677">Repeat</keyword>
<keyword evidence="5 13" id="KW-0732">Signal</keyword>
<evidence type="ECO:0000259" key="14">
    <source>
        <dbReference type="PROSITE" id="PS51352"/>
    </source>
</evidence>
<evidence type="ECO:0000256" key="5">
    <source>
        <dbReference type="ARBA" id="ARBA00022729"/>
    </source>
</evidence>
<sequence>MKGVSIFLLAIVAASYASDVLELTDSTFESGVANKEIVLVEFFAPWCGHCKKLAPEYEKAATALLSSDPPVPLAKVDCTANTEVCGKHGVSGYPTLKIFRNGEVAEDYNGPRDASGIVKHMKTKAGPSSKTLENEGDAVKFLNNAEAGIVGFFGSEDSQLAKTFKKVADSMAEKFRFAHTTNEEVTKEHGKADTVIIFYPTSMHSKFEDKQKEYDGDANMQSLKSFVTSNVFGLCGHRTQGNAGEFSQKPLVVAYYDVDYVKNPKGTNYWRNRVMKVGKKLLDSGKSLHLAVSNADEFSQELSEYGLSFSGNPVVALRDQKDQKFVMTDDFSMDTFEKFLNDFLDGKLEPYLKSEAVPDNSDNAVKVVVAKNFDEIVNDPDRDVLIEFYAPWCGHCKNLEPKYKELAEKLAGEDGITIAKMDATANDVPANYQVRGFPTIYFAPKGKKQNPKKYESGREVDDFVKYLAAQATDELKGFDRKGKAKKSEL</sequence>
<evidence type="ECO:0000256" key="13">
    <source>
        <dbReference type="RuleBase" id="RU361130"/>
    </source>
</evidence>
<feature type="chain" id="PRO_5029942834" description="Protein disulfide-isomerase" evidence="13">
    <location>
        <begin position="18"/>
        <end position="489"/>
    </location>
</feature>
<dbReference type="FunFam" id="3.40.30.10:FF:000017">
    <property type="entry name" value="Protein disulfide-isomerase A4"/>
    <property type="match status" value="1"/>
</dbReference>
<evidence type="ECO:0000256" key="2">
    <source>
        <dbReference type="ARBA" id="ARBA00004319"/>
    </source>
</evidence>
<evidence type="ECO:0000256" key="1">
    <source>
        <dbReference type="ARBA" id="ARBA00001182"/>
    </source>
</evidence>
<feature type="domain" description="Thioredoxin" evidence="14">
    <location>
        <begin position="1"/>
        <end position="126"/>
    </location>
</feature>
<reference evidence="15" key="1">
    <citation type="submission" date="2020-06" db="EMBL/GenBank/DDBJ databases">
        <title>Draft genome of Bugula neritina, a colonial animal packing powerful symbionts and potential medicines.</title>
        <authorList>
            <person name="Rayko M."/>
        </authorList>
    </citation>
    <scope>NUCLEOTIDE SEQUENCE [LARGE SCALE GENOMIC DNA]</scope>
    <source>
        <strain evidence="15">Kwan_BN1</strain>
    </source>
</reference>
<evidence type="ECO:0000256" key="8">
    <source>
        <dbReference type="ARBA" id="ARBA00023157"/>
    </source>
</evidence>
<comment type="catalytic activity">
    <reaction evidence="1 13">
        <text>Catalyzes the rearrangement of -S-S- bonds in proteins.</text>
        <dbReference type="EC" id="5.3.4.1"/>
    </reaction>
</comment>
<dbReference type="SUPFAM" id="SSF52833">
    <property type="entry name" value="Thioredoxin-like"/>
    <property type="match status" value="4"/>
</dbReference>
<dbReference type="NCBIfam" id="TIGR01130">
    <property type="entry name" value="ER_PDI_fam"/>
    <property type="match status" value="1"/>
</dbReference>
<organism evidence="15 16">
    <name type="scientific">Bugula neritina</name>
    <name type="common">Brown bryozoan</name>
    <name type="synonym">Sertularia neritina</name>
    <dbReference type="NCBI Taxonomy" id="10212"/>
    <lineage>
        <taxon>Eukaryota</taxon>
        <taxon>Metazoa</taxon>
        <taxon>Spiralia</taxon>
        <taxon>Lophotrochozoa</taxon>
        <taxon>Bryozoa</taxon>
        <taxon>Gymnolaemata</taxon>
        <taxon>Cheilostomatida</taxon>
        <taxon>Flustrina</taxon>
        <taxon>Buguloidea</taxon>
        <taxon>Bugulidae</taxon>
        <taxon>Bugula</taxon>
    </lineage>
</organism>
<comment type="caution">
    <text evidence="15">The sequence shown here is derived from an EMBL/GenBank/DDBJ whole genome shotgun (WGS) entry which is preliminary data.</text>
</comment>
<dbReference type="PRINTS" id="PR00421">
    <property type="entry name" value="THIOREDOXIN"/>
</dbReference>